<evidence type="ECO:0000313" key="2">
    <source>
        <dbReference type="EMBL" id="NMO03179.1"/>
    </source>
</evidence>
<dbReference type="EMBL" id="JABBNB010000020">
    <property type="protein sequence ID" value="NMO03179.1"/>
    <property type="molecule type" value="Genomic_DNA"/>
</dbReference>
<proteinExistence type="predicted"/>
<comment type="caution">
    <text evidence="2">The sequence shown here is derived from an EMBL/GenBank/DDBJ whole genome shotgun (WGS) entry which is preliminary data.</text>
</comment>
<evidence type="ECO:0000313" key="3">
    <source>
        <dbReference type="Proteomes" id="UP000550729"/>
    </source>
</evidence>
<dbReference type="AlphaFoldDB" id="A0A848KXV5"/>
<protein>
    <recommendedName>
        <fullName evidence="4">MspA protein</fullName>
    </recommendedName>
</protein>
<dbReference type="InterPro" id="IPR015286">
    <property type="entry name" value="Porin_fam_mycobact-type"/>
</dbReference>
<reference evidence="2 3" key="1">
    <citation type="submission" date="2020-04" db="EMBL/GenBank/DDBJ databases">
        <title>Gordonia sp. nov. TBRC 11910.</title>
        <authorList>
            <person name="Suriyachadkun C."/>
        </authorList>
    </citation>
    <scope>NUCLEOTIDE SEQUENCE [LARGE SCALE GENOMIC DNA]</scope>
    <source>
        <strain evidence="2 3">TBRC 11910</strain>
    </source>
</reference>
<name>A0A848KXV5_9ACTN</name>
<keyword evidence="1" id="KW-0732">Signal</keyword>
<accession>A0A848KXV5</accession>
<feature type="signal peptide" evidence="1">
    <location>
        <begin position="1"/>
        <end position="32"/>
    </location>
</feature>
<dbReference type="RefSeq" id="WP_170195674.1">
    <property type="nucleotide sequence ID" value="NZ_JABBNB010000020.1"/>
</dbReference>
<keyword evidence="3" id="KW-1185">Reference proteome</keyword>
<dbReference type="Gene3D" id="2.60.40.1650">
    <property type="entry name" value="Porin MspA (Ig-like beta-sandwich domain)"/>
    <property type="match status" value="1"/>
</dbReference>
<dbReference type="Pfam" id="PF09203">
    <property type="entry name" value="MspA"/>
    <property type="match status" value="1"/>
</dbReference>
<feature type="chain" id="PRO_5032322278" description="MspA protein" evidence="1">
    <location>
        <begin position="33"/>
        <end position="218"/>
    </location>
</feature>
<evidence type="ECO:0008006" key="4">
    <source>
        <dbReference type="Google" id="ProtNLM"/>
    </source>
</evidence>
<organism evidence="2 3">
    <name type="scientific">Gordonia asplenii</name>
    <dbReference type="NCBI Taxonomy" id="2725283"/>
    <lineage>
        <taxon>Bacteria</taxon>
        <taxon>Bacillati</taxon>
        <taxon>Actinomycetota</taxon>
        <taxon>Actinomycetes</taxon>
        <taxon>Mycobacteriales</taxon>
        <taxon>Gordoniaceae</taxon>
        <taxon>Gordonia</taxon>
    </lineage>
</organism>
<gene>
    <name evidence="2" type="ORF">HH308_18355</name>
</gene>
<sequence>MTRYSLARSARLFGTAVTVFAALALTTPHAQAAPLPGGYAARTLDDGTRVTVRLVGEKVGLQGASVAATPTTREGWLSGTVEVSVNGKAVNYTAVSPGYDVGCQVNFSGGGASGGAGGDTQGASNNVNAGAVVTLGPGKAAWVPVIATTSGDTTAYKYYTVNSYTFTGPSGSVTYSQQPFRINGCAGYAAARARIIVEVSTPSVRTWITLIGQQFTLG</sequence>
<dbReference type="Proteomes" id="UP000550729">
    <property type="component" value="Unassembled WGS sequence"/>
</dbReference>
<evidence type="ECO:0000256" key="1">
    <source>
        <dbReference type="SAM" id="SignalP"/>
    </source>
</evidence>